<dbReference type="OrthoDB" id="270639at2759"/>
<gene>
    <name evidence="2" type="ORF">M378DRAFT_161696</name>
</gene>
<keyword evidence="3" id="KW-1185">Reference proteome</keyword>
<dbReference type="Proteomes" id="UP000054549">
    <property type="component" value="Unassembled WGS sequence"/>
</dbReference>
<accession>A0A0C2WVB5</accession>
<dbReference type="GO" id="GO:0005762">
    <property type="term" value="C:mitochondrial large ribosomal subunit"/>
    <property type="evidence" value="ECO:0007669"/>
    <property type="project" value="TreeGrafter"/>
</dbReference>
<proteinExistence type="predicted"/>
<name>A0A0C2WVB5_AMAMK</name>
<dbReference type="SUPFAM" id="SSF110916">
    <property type="entry name" value="Peptidyl-tRNA hydrolase domain-like"/>
    <property type="match status" value="1"/>
</dbReference>
<evidence type="ECO:0000313" key="2">
    <source>
        <dbReference type="EMBL" id="KIL65712.1"/>
    </source>
</evidence>
<sequence length="172" mass="19299">MSFFSTLLSFLAAPRRRLHLPPHRLLSKTSDSGHSPLPPPPSLKLIGTPEDKSAARAWIAEFKKHGIPRSLVRFTFARSSGPGGQNVNKVNTKASLRCEVDAPWVPAWAKAELRRSLHTLLIAASSAPIKNDPTKEQQVKVKNLERTAKAIRRKEKGFRSHVKQGRRMKDWD</sequence>
<evidence type="ECO:0000313" key="3">
    <source>
        <dbReference type="Proteomes" id="UP000054549"/>
    </source>
</evidence>
<evidence type="ECO:0000256" key="1">
    <source>
        <dbReference type="SAM" id="MobiDB-lite"/>
    </source>
</evidence>
<feature type="compositionally biased region" description="Basic residues" evidence="1">
    <location>
        <begin position="152"/>
        <end position="166"/>
    </location>
</feature>
<dbReference type="InParanoid" id="A0A0C2WVB5"/>
<dbReference type="GO" id="GO:0070126">
    <property type="term" value="P:mitochondrial translational termination"/>
    <property type="evidence" value="ECO:0007669"/>
    <property type="project" value="TreeGrafter"/>
</dbReference>
<reference evidence="2 3" key="1">
    <citation type="submission" date="2014-04" db="EMBL/GenBank/DDBJ databases">
        <title>Evolutionary Origins and Diversification of the Mycorrhizal Mutualists.</title>
        <authorList>
            <consortium name="DOE Joint Genome Institute"/>
            <consortium name="Mycorrhizal Genomics Consortium"/>
            <person name="Kohler A."/>
            <person name="Kuo A."/>
            <person name="Nagy L.G."/>
            <person name="Floudas D."/>
            <person name="Copeland A."/>
            <person name="Barry K.W."/>
            <person name="Cichocki N."/>
            <person name="Veneault-Fourrey C."/>
            <person name="LaButti K."/>
            <person name="Lindquist E.A."/>
            <person name="Lipzen A."/>
            <person name="Lundell T."/>
            <person name="Morin E."/>
            <person name="Murat C."/>
            <person name="Riley R."/>
            <person name="Ohm R."/>
            <person name="Sun H."/>
            <person name="Tunlid A."/>
            <person name="Henrissat B."/>
            <person name="Grigoriev I.V."/>
            <person name="Hibbett D.S."/>
            <person name="Martin F."/>
        </authorList>
    </citation>
    <scope>NUCLEOTIDE SEQUENCE [LARGE SCALE GENOMIC DNA]</scope>
    <source>
        <strain evidence="2 3">Koide BX008</strain>
    </source>
</reference>
<dbReference type="AlphaFoldDB" id="A0A0C2WVB5"/>
<dbReference type="PANTHER" id="PTHR11075:SF54">
    <property type="entry name" value="LARGE RIBOSOMAL SUBUNIT PROTEIN ML62"/>
    <property type="match status" value="1"/>
</dbReference>
<dbReference type="EMBL" id="KN818240">
    <property type="protein sequence ID" value="KIL65712.1"/>
    <property type="molecule type" value="Genomic_DNA"/>
</dbReference>
<organism evidence="2 3">
    <name type="scientific">Amanita muscaria (strain Koide BX008)</name>
    <dbReference type="NCBI Taxonomy" id="946122"/>
    <lineage>
        <taxon>Eukaryota</taxon>
        <taxon>Fungi</taxon>
        <taxon>Dikarya</taxon>
        <taxon>Basidiomycota</taxon>
        <taxon>Agaricomycotina</taxon>
        <taxon>Agaricomycetes</taxon>
        <taxon>Agaricomycetidae</taxon>
        <taxon>Agaricales</taxon>
        <taxon>Pluteineae</taxon>
        <taxon>Amanitaceae</taxon>
        <taxon>Amanita</taxon>
    </lineage>
</organism>
<feature type="region of interest" description="Disordered" evidence="1">
    <location>
        <begin position="24"/>
        <end position="48"/>
    </location>
</feature>
<dbReference type="InterPro" id="IPR052104">
    <property type="entry name" value="Mito_Release_Factor_mL62"/>
</dbReference>
<dbReference type="HOGENOM" id="CLU_089470_0_1_1"/>
<feature type="region of interest" description="Disordered" evidence="1">
    <location>
        <begin position="152"/>
        <end position="172"/>
    </location>
</feature>
<dbReference type="Gene3D" id="3.30.160.20">
    <property type="match status" value="1"/>
</dbReference>
<dbReference type="GO" id="GO:0016150">
    <property type="term" value="F:translation release factor activity, codon nonspecific"/>
    <property type="evidence" value="ECO:0007669"/>
    <property type="project" value="TreeGrafter"/>
</dbReference>
<dbReference type="STRING" id="946122.A0A0C2WVB5"/>
<protein>
    <submittedName>
        <fullName evidence="2">Uncharacterized protein</fullName>
    </submittedName>
</protein>
<dbReference type="GO" id="GO:0004045">
    <property type="term" value="F:peptidyl-tRNA hydrolase activity"/>
    <property type="evidence" value="ECO:0007669"/>
    <property type="project" value="TreeGrafter"/>
</dbReference>
<dbReference type="PANTHER" id="PTHR11075">
    <property type="entry name" value="PEPTIDE CHAIN RELEASE FACTOR"/>
    <property type="match status" value="1"/>
</dbReference>